<gene>
    <name evidence="2" type="ORF">Verru16b_02513</name>
</gene>
<keyword evidence="1" id="KW-0732">Signal</keyword>
<dbReference type="RefSeq" id="WP_069962583.1">
    <property type="nucleotide sequence ID" value="NZ_CP016094.1"/>
</dbReference>
<dbReference type="KEGG" id="obg:Verru16b_02513"/>
<keyword evidence="3" id="KW-1185">Reference proteome</keyword>
<reference evidence="2 3" key="1">
    <citation type="submission" date="2016-06" db="EMBL/GenBank/DDBJ databases">
        <title>Three novel species with peptidoglycan cell walls form the new genus Lacunisphaera gen. nov. in the family Opitutaceae of the verrucomicrobial subdivision 4.</title>
        <authorList>
            <person name="Rast P."/>
            <person name="Gloeckner I."/>
            <person name="Jogler M."/>
            <person name="Boedeker C."/>
            <person name="Jeske O."/>
            <person name="Wiegand S."/>
            <person name="Reinhardt R."/>
            <person name="Schumann P."/>
            <person name="Rohde M."/>
            <person name="Spring S."/>
            <person name="Gloeckner F.O."/>
            <person name="Jogler C."/>
        </authorList>
    </citation>
    <scope>NUCLEOTIDE SEQUENCE [LARGE SCALE GENOMIC DNA]</scope>
    <source>
        <strain evidence="2 3">IG16b</strain>
    </source>
</reference>
<accession>A0A1D8AX13</accession>
<evidence type="ECO:0000313" key="3">
    <source>
        <dbReference type="Proteomes" id="UP000095228"/>
    </source>
</evidence>
<dbReference type="OrthoDB" id="195620at2"/>
<feature type="signal peptide" evidence="1">
    <location>
        <begin position="1"/>
        <end position="22"/>
    </location>
</feature>
<proteinExistence type="predicted"/>
<organism evidence="2 3">
    <name type="scientific">Lacunisphaera limnophila</name>
    <dbReference type="NCBI Taxonomy" id="1838286"/>
    <lineage>
        <taxon>Bacteria</taxon>
        <taxon>Pseudomonadati</taxon>
        <taxon>Verrucomicrobiota</taxon>
        <taxon>Opitutia</taxon>
        <taxon>Opitutales</taxon>
        <taxon>Opitutaceae</taxon>
        <taxon>Lacunisphaera</taxon>
    </lineage>
</organism>
<evidence type="ECO:0000313" key="2">
    <source>
        <dbReference type="EMBL" id="AOS45432.1"/>
    </source>
</evidence>
<feature type="chain" id="PRO_5009105319" description="DUF3016 domain-containing protein" evidence="1">
    <location>
        <begin position="23"/>
        <end position="168"/>
    </location>
</feature>
<sequence>MKTLTKTSLLFTVALTVGAVMASAEEKSANVTVNFHESDKFTDVRTSLGSGTDEYYLKELRRHVEKLAAKQLAPGQKLEVTFTDIDLAGDYLPTPAKSQDVRIIKEIYLPRMKLSFRLLDETGKVISEGERRLSDMNFMSNINPIGRGEPLYYDKALLDDWIRKEFKS</sequence>
<dbReference type="InterPro" id="IPR021557">
    <property type="entry name" value="DUF3016"/>
</dbReference>
<protein>
    <recommendedName>
        <fullName evidence="4">DUF3016 domain-containing protein</fullName>
    </recommendedName>
</protein>
<dbReference type="PATRIC" id="fig|1838286.3.peg.2524"/>
<name>A0A1D8AX13_9BACT</name>
<dbReference type="Proteomes" id="UP000095228">
    <property type="component" value="Chromosome"/>
</dbReference>
<evidence type="ECO:0000256" key="1">
    <source>
        <dbReference type="SAM" id="SignalP"/>
    </source>
</evidence>
<evidence type="ECO:0008006" key="4">
    <source>
        <dbReference type="Google" id="ProtNLM"/>
    </source>
</evidence>
<dbReference type="STRING" id="1838286.Verru16b_02513"/>
<dbReference type="Pfam" id="PF11454">
    <property type="entry name" value="DUF3016"/>
    <property type="match status" value="1"/>
</dbReference>
<dbReference type="EMBL" id="CP016094">
    <property type="protein sequence ID" value="AOS45432.1"/>
    <property type="molecule type" value="Genomic_DNA"/>
</dbReference>
<dbReference type="AlphaFoldDB" id="A0A1D8AX13"/>